<comment type="caution">
    <text evidence="2">The sequence shown here is derived from an EMBL/GenBank/DDBJ whole genome shotgun (WGS) entry which is preliminary data.</text>
</comment>
<keyword evidence="1" id="KW-0732">Signal</keyword>
<accession>A0A8J2LPM2</accession>
<evidence type="ECO:0000313" key="3">
    <source>
        <dbReference type="Proteomes" id="UP000708208"/>
    </source>
</evidence>
<name>A0A8J2LPM2_9HEXA</name>
<sequence length="235" mass="22917">MRQILVLFFLASVTSTFARSIRVRRGYGGGGGGGLGGYAPGYGSGPAGQAAGAGAVGAINQHQGVALWSAQSAVAAAVGRDYQNQVATTTQFVNQFTAPVTKGQAQEAFNAVRHQQQGSYISGALAANSPAISAAADVAAKDNFAQAYQAAQGSTLSAAAADAAAQQSAYLAGSALAAQHVQAAHAAAAASAAKTQQTLVNAHALQAINGVAGVDRAASYSFSGGGGGGGGGYGK</sequence>
<keyword evidence="3" id="KW-1185">Reference proteome</keyword>
<feature type="signal peptide" evidence="1">
    <location>
        <begin position="1"/>
        <end position="18"/>
    </location>
</feature>
<feature type="chain" id="PRO_5035320380" evidence="1">
    <location>
        <begin position="19"/>
        <end position="235"/>
    </location>
</feature>
<evidence type="ECO:0000313" key="2">
    <source>
        <dbReference type="EMBL" id="CAG7836299.1"/>
    </source>
</evidence>
<protein>
    <submittedName>
        <fullName evidence="2">Uncharacterized protein</fullName>
    </submittedName>
</protein>
<dbReference type="AlphaFoldDB" id="A0A8J2LPM2"/>
<proteinExistence type="predicted"/>
<organism evidence="2 3">
    <name type="scientific">Allacma fusca</name>
    <dbReference type="NCBI Taxonomy" id="39272"/>
    <lineage>
        <taxon>Eukaryota</taxon>
        <taxon>Metazoa</taxon>
        <taxon>Ecdysozoa</taxon>
        <taxon>Arthropoda</taxon>
        <taxon>Hexapoda</taxon>
        <taxon>Collembola</taxon>
        <taxon>Symphypleona</taxon>
        <taxon>Sminthuridae</taxon>
        <taxon>Allacma</taxon>
    </lineage>
</organism>
<dbReference type="EMBL" id="CAJVCH010570967">
    <property type="protein sequence ID" value="CAG7836299.1"/>
    <property type="molecule type" value="Genomic_DNA"/>
</dbReference>
<gene>
    <name evidence="2" type="ORF">AFUS01_LOCUS45556</name>
</gene>
<dbReference type="OrthoDB" id="6380723at2759"/>
<evidence type="ECO:0000256" key="1">
    <source>
        <dbReference type="SAM" id="SignalP"/>
    </source>
</evidence>
<dbReference type="Proteomes" id="UP000708208">
    <property type="component" value="Unassembled WGS sequence"/>
</dbReference>
<reference evidence="2" key="1">
    <citation type="submission" date="2021-06" db="EMBL/GenBank/DDBJ databases">
        <authorList>
            <person name="Hodson N. C."/>
            <person name="Mongue J. A."/>
            <person name="Jaron S. K."/>
        </authorList>
    </citation>
    <scope>NUCLEOTIDE SEQUENCE</scope>
</reference>